<dbReference type="Proteomes" id="UP001151760">
    <property type="component" value="Unassembled WGS sequence"/>
</dbReference>
<reference evidence="2" key="2">
    <citation type="submission" date="2022-01" db="EMBL/GenBank/DDBJ databases">
        <authorList>
            <person name="Yamashiro T."/>
            <person name="Shiraishi A."/>
            <person name="Satake H."/>
            <person name="Nakayama K."/>
        </authorList>
    </citation>
    <scope>NUCLEOTIDE SEQUENCE</scope>
</reference>
<gene>
    <name evidence="2" type="ORF">Tco_0839323</name>
</gene>
<name>A0ABQ5AU82_9ASTR</name>
<evidence type="ECO:0000313" key="3">
    <source>
        <dbReference type="Proteomes" id="UP001151760"/>
    </source>
</evidence>
<feature type="region of interest" description="Disordered" evidence="1">
    <location>
        <begin position="176"/>
        <end position="204"/>
    </location>
</feature>
<proteinExistence type="predicted"/>
<reference evidence="2" key="1">
    <citation type="journal article" date="2022" name="Int. J. Mol. Sci.">
        <title>Draft Genome of Tanacetum Coccineum: Genomic Comparison of Closely Related Tanacetum-Family Plants.</title>
        <authorList>
            <person name="Yamashiro T."/>
            <person name="Shiraishi A."/>
            <person name="Nakayama K."/>
            <person name="Satake H."/>
        </authorList>
    </citation>
    <scope>NUCLEOTIDE SEQUENCE</scope>
</reference>
<sequence>MREFPMHFGSWRSIPPERKAGVLGKIGTQFDLKPHMQSELWPEIRNGIDQHLDKIYMDNKSSLKRDYWIWFWSDPKNMARCAQNARNRAKSTVSSATQEYPSLIQTFFDTHTIGGVFLRDEDRRLYKEMLRLQGLGTYTDDQIMAMVCGGKQRGHISGVGRVLAGKGKDVLDVRSQYESGSGAAGDDESGDDEDADEDEEDADS</sequence>
<dbReference type="EMBL" id="BQNB010012541">
    <property type="protein sequence ID" value="GJT04861.1"/>
    <property type="molecule type" value="Genomic_DNA"/>
</dbReference>
<feature type="compositionally biased region" description="Acidic residues" evidence="1">
    <location>
        <begin position="185"/>
        <end position="204"/>
    </location>
</feature>
<evidence type="ECO:0000313" key="2">
    <source>
        <dbReference type="EMBL" id="GJT04861.1"/>
    </source>
</evidence>
<keyword evidence="3" id="KW-1185">Reference proteome</keyword>
<accession>A0ABQ5AU82</accession>
<organism evidence="2 3">
    <name type="scientific">Tanacetum coccineum</name>
    <dbReference type="NCBI Taxonomy" id="301880"/>
    <lineage>
        <taxon>Eukaryota</taxon>
        <taxon>Viridiplantae</taxon>
        <taxon>Streptophyta</taxon>
        <taxon>Embryophyta</taxon>
        <taxon>Tracheophyta</taxon>
        <taxon>Spermatophyta</taxon>
        <taxon>Magnoliopsida</taxon>
        <taxon>eudicotyledons</taxon>
        <taxon>Gunneridae</taxon>
        <taxon>Pentapetalae</taxon>
        <taxon>asterids</taxon>
        <taxon>campanulids</taxon>
        <taxon>Asterales</taxon>
        <taxon>Asteraceae</taxon>
        <taxon>Asteroideae</taxon>
        <taxon>Anthemideae</taxon>
        <taxon>Anthemidinae</taxon>
        <taxon>Tanacetum</taxon>
    </lineage>
</organism>
<protein>
    <submittedName>
        <fullName evidence="2">Uncharacterized protein</fullName>
    </submittedName>
</protein>
<comment type="caution">
    <text evidence="2">The sequence shown here is derived from an EMBL/GenBank/DDBJ whole genome shotgun (WGS) entry which is preliminary data.</text>
</comment>
<evidence type="ECO:0000256" key="1">
    <source>
        <dbReference type="SAM" id="MobiDB-lite"/>
    </source>
</evidence>